<feature type="domain" description="Heterokaryon incompatibility" evidence="1">
    <location>
        <begin position="52"/>
        <end position="144"/>
    </location>
</feature>
<evidence type="ECO:0000259" key="2">
    <source>
        <dbReference type="Pfam" id="PF26640"/>
    </source>
</evidence>
<reference evidence="3" key="2">
    <citation type="submission" date="2023-06" db="EMBL/GenBank/DDBJ databases">
        <authorList>
            <consortium name="Lawrence Berkeley National Laboratory"/>
            <person name="Haridas S."/>
            <person name="Hensen N."/>
            <person name="Bonometti L."/>
            <person name="Westerberg I."/>
            <person name="Brannstrom I.O."/>
            <person name="Guillou S."/>
            <person name="Cros-Aarteil S."/>
            <person name="Calhoun S."/>
            <person name="Kuo A."/>
            <person name="Mondo S."/>
            <person name="Pangilinan J."/>
            <person name="Riley R."/>
            <person name="LaButti K."/>
            <person name="Andreopoulos B."/>
            <person name="Lipzen A."/>
            <person name="Chen C."/>
            <person name="Yanf M."/>
            <person name="Daum C."/>
            <person name="Ng V."/>
            <person name="Clum A."/>
            <person name="Steindorff A."/>
            <person name="Ohm R."/>
            <person name="Martin F."/>
            <person name="Silar P."/>
            <person name="Natvig D."/>
            <person name="Lalanne C."/>
            <person name="Gautier V."/>
            <person name="Ament-velasquez S.L."/>
            <person name="Kruys A."/>
            <person name="Hutchinson M.I."/>
            <person name="Powell A.J."/>
            <person name="Barry K."/>
            <person name="Miller A.N."/>
            <person name="Grigoriev I.V."/>
            <person name="Debuchy R."/>
            <person name="Gladieux P."/>
            <person name="Thoren M.H."/>
            <person name="Johannesson H."/>
        </authorList>
    </citation>
    <scope>NUCLEOTIDE SEQUENCE</scope>
    <source>
        <strain evidence="3">CBS 232.78</strain>
    </source>
</reference>
<dbReference type="InterPro" id="IPR010730">
    <property type="entry name" value="HET"/>
</dbReference>
<reference evidence="3" key="1">
    <citation type="journal article" date="2023" name="Mol. Phylogenet. Evol.">
        <title>Genome-scale phylogeny and comparative genomics of the fungal order Sordariales.</title>
        <authorList>
            <person name="Hensen N."/>
            <person name="Bonometti L."/>
            <person name="Westerberg I."/>
            <person name="Brannstrom I.O."/>
            <person name="Guillou S."/>
            <person name="Cros-Aarteil S."/>
            <person name="Calhoun S."/>
            <person name="Haridas S."/>
            <person name="Kuo A."/>
            <person name="Mondo S."/>
            <person name="Pangilinan J."/>
            <person name="Riley R."/>
            <person name="LaButti K."/>
            <person name="Andreopoulos B."/>
            <person name="Lipzen A."/>
            <person name="Chen C."/>
            <person name="Yan M."/>
            <person name="Daum C."/>
            <person name="Ng V."/>
            <person name="Clum A."/>
            <person name="Steindorff A."/>
            <person name="Ohm R.A."/>
            <person name="Martin F."/>
            <person name="Silar P."/>
            <person name="Natvig D.O."/>
            <person name="Lalanne C."/>
            <person name="Gautier V."/>
            <person name="Ament-Velasquez S.L."/>
            <person name="Kruys A."/>
            <person name="Hutchinson M.I."/>
            <person name="Powell A.J."/>
            <person name="Barry K."/>
            <person name="Miller A.N."/>
            <person name="Grigoriev I.V."/>
            <person name="Debuchy R."/>
            <person name="Gladieux P."/>
            <person name="Hiltunen Thoren M."/>
            <person name="Johannesson H."/>
        </authorList>
    </citation>
    <scope>NUCLEOTIDE SEQUENCE</scope>
    <source>
        <strain evidence="3">CBS 232.78</strain>
    </source>
</reference>
<dbReference type="Proteomes" id="UP001285441">
    <property type="component" value="Unassembled WGS sequence"/>
</dbReference>
<evidence type="ECO:0000313" key="4">
    <source>
        <dbReference type="Proteomes" id="UP001285441"/>
    </source>
</evidence>
<evidence type="ECO:0000313" key="3">
    <source>
        <dbReference type="EMBL" id="KAK3370499.1"/>
    </source>
</evidence>
<dbReference type="PANTHER" id="PTHR10622:SF10">
    <property type="entry name" value="HET DOMAIN-CONTAINING PROTEIN"/>
    <property type="match status" value="1"/>
</dbReference>
<dbReference type="AlphaFoldDB" id="A0AAE0N5T0"/>
<proteinExistence type="predicted"/>
<dbReference type="InterPro" id="IPR058525">
    <property type="entry name" value="DUF8212"/>
</dbReference>
<gene>
    <name evidence="3" type="ORF">B0H63DRAFT_497420</name>
</gene>
<dbReference type="Pfam" id="PF26640">
    <property type="entry name" value="DUF8212"/>
    <property type="match status" value="1"/>
</dbReference>
<organism evidence="3 4">
    <name type="scientific">Podospora didyma</name>
    <dbReference type="NCBI Taxonomy" id="330526"/>
    <lineage>
        <taxon>Eukaryota</taxon>
        <taxon>Fungi</taxon>
        <taxon>Dikarya</taxon>
        <taxon>Ascomycota</taxon>
        <taxon>Pezizomycotina</taxon>
        <taxon>Sordariomycetes</taxon>
        <taxon>Sordariomycetidae</taxon>
        <taxon>Sordariales</taxon>
        <taxon>Podosporaceae</taxon>
        <taxon>Podospora</taxon>
    </lineage>
</organism>
<accession>A0AAE0N5T0</accession>
<name>A0AAE0N5T0_9PEZI</name>
<dbReference type="EMBL" id="JAULSW010000009">
    <property type="protein sequence ID" value="KAK3370499.1"/>
    <property type="molecule type" value="Genomic_DNA"/>
</dbReference>
<feature type="domain" description="DUF8212" evidence="2">
    <location>
        <begin position="272"/>
        <end position="306"/>
    </location>
</feature>
<evidence type="ECO:0000259" key="1">
    <source>
        <dbReference type="Pfam" id="PF06985"/>
    </source>
</evidence>
<sequence length="433" mass="49079">MASPKAVKLEAVMVLVPMTSPHIIAWEPKQRMMSSVVALVMDAHFFGDIPRYAILSHTWGENEVLFADIHDPLTPHPAHMAGFQKVAGSCMQELHDGFDYIWIDTCCIDKSSSAELSESINSMFQWYQHSAVCYAYLADVADDGSPTNPFSDFEMSRWFTRGWTLQELLAPYDVHFYNRDWQFIRSREGVLRVDSSGRSDLAERINRRTNIPTQTLRRFAVLTQSYLAQYSVAQRFSWAASRSTTPIEDQAYSLLGIFGVHMPLLYGEGTQSFIRLQQEIMKAYNDQSLLAWTTPIQHLKPLNSLLAPSIAAFSKSDVVIVPSKTQWPLSSTEADILVPSSKFMDLGLFLCPLRLIEPRRGPGEEQSLLYLGILTCVNKFDLMSHPAIVLQAINDKRNAFYRVDIFKLISVGPRHSKGQLRSEHGVRTMFVCK</sequence>
<comment type="caution">
    <text evidence="3">The sequence shown here is derived from an EMBL/GenBank/DDBJ whole genome shotgun (WGS) entry which is preliminary data.</text>
</comment>
<dbReference type="PANTHER" id="PTHR10622">
    <property type="entry name" value="HET DOMAIN-CONTAINING PROTEIN"/>
    <property type="match status" value="1"/>
</dbReference>
<protein>
    <submittedName>
        <fullName evidence="3">Heterokaryon incompatibility protein-domain-containing protein</fullName>
    </submittedName>
</protein>
<keyword evidence="4" id="KW-1185">Reference proteome</keyword>
<dbReference type="Pfam" id="PF06985">
    <property type="entry name" value="HET"/>
    <property type="match status" value="1"/>
</dbReference>